<evidence type="ECO:0000259" key="4">
    <source>
        <dbReference type="PROSITE" id="PS50102"/>
    </source>
</evidence>
<sequence length="253" mass="29113">MEKMVMKLLNQRNKSFAKRGLQSTVILSQNQDKSGQHINITVPSFWMCTSYGCVNFAWRTSCLQCNEPRTDDAPAADLRQEMLRYEFSKHAPIKDLRLVRDKFTHVSRGFAFVHFHSVDDATNGTSHLKRGTRKEHSWPRGIRIVAVKQLLQLRQRRLHNTCGQEQAGGEITVQKDGSAPQPGFWWDEASGYYYDAASGFYFDGNTCLYYDANQGVWYSYDQQAHQYILLLSQITTTIKHLVPVLYGKEMFLG</sequence>
<dbReference type="SUPFAM" id="SSF54928">
    <property type="entry name" value="RNA-binding domain, RBD"/>
    <property type="match status" value="1"/>
</dbReference>
<dbReference type="AlphaFoldDB" id="B9NA53"/>
<gene>
    <name evidence="5" type="ORF">POPTR_012G118900</name>
</gene>
<dbReference type="PROSITE" id="PS50102">
    <property type="entry name" value="RRM"/>
    <property type="match status" value="1"/>
</dbReference>
<evidence type="ECO:0000256" key="2">
    <source>
        <dbReference type="ARBA" id="ARBA00023242"/>
    </source>
</evidence>
<dbReference type="STRING" id="3694.B9NA53"/>
<evidence type="ECO:0000313" key="6">
    <source>
        <dbReference type="Proteomes" id="UP000006729"/>
    </source>
</evidence>
<dbReference type="CDD" id="cd16166">
    <property type="entry name" value="OCRE_SUA_like"/>
    <property type="match status" value="1"/>
</dbReference>
<dbReference type="GO" id="GO:0005634">
    <property type="term" value="C:nucleus"/>
    <property type="evidence" value="ECO:0007669"/>
    <property type="project" value="UniProtKB-SubCell"/>
</dbReference>
<dbReference type="Proteomes" id="UP000006729">
    <property type="component" value="Chromosome 12"/>
</dbReference>
<keyword evidence="6" id="KW-1185">Reference proteome</keyword>
<reference evidence="5 6" key="1">
    <citation type="journal article" date="2006" name="Science">
        <title>The genome of black cottonwood, Populus trichocarpa (Torr. &amp; Gray).</title>
        <authorList>
            <person name="Tuskan G.A."/>
            <person name="Difazio S."/>
            <person name="Jansson S."/>
            <person name="Bohlmann J."/>
            <person name="Grigoriev I."/>
            <person name="Hellsten U."/>
            <person name="Putnam N."/>
            <person name="Ralph S."/>
            <person name="Rombauts S."/>
            <person name="Salamov A."/>
            <person name="Schein J."/>
            <person name="Sterck L."/>
            <person name="Aerts A."/>
            <person name="Bhalerao R.R."/>
            <person name="Bhalerao R.P."/>
            <person name="Blaudez D."/>
            <person name="Boerjan W."/>
            <person name="Brun A."/>
            <person name="Brunner A."/>
            <person name="Busov V."/>
            <person name="Campbell M."/>
            <person name="Carlson J."/>
            <person name="Chalot M."/>
            <person name="Chapman J."/>
            <person name="Chen G.L."/>
            <person name="Cooper D."/>
            <person name="Coutinho P.M."/>
            <person name="Couturier J."/>
            <person name="Covert S."/>
            <person name="Cronk Q."/>
            <person name="Cunningham R."/>
            <person name="Davis J."/>
            <person name="Degroeve S."/>
            <person name="Dejardin A."/>
            <person name="Depamphilis C."/>
            <person name="Detter J."/>
            <person name="Dirks B."/>
            <person name="Dubchak I."/>
            <person name="Duplessis S."/>
            <person name="Ehlting J."/>
            <person name="Ellis B."/>
            <person name="Gendler K."/>
            <person name="Goodstein D."/>
            <person name="Gribskov M."/>
            <person name="Grimwood J."/>
            <person name="Groover A."/>
            <person name="Gunter L."/>
            <person name="Hamberger B."/>
            <person name="Heinze B."/>
            <person name="Helariutta Y."/>
            <person name="Henrissat B."/>
            <person name="Holligan D."/>
            <person name="Holt R."/>
            <person name="Huang W."/>
            <person name="Islam-Faridi N."/>
            <person name="Jones S."/>
            <person name="Jones-Rhoades M."/>
            <person name="Jorgensen R."/>
            <person name="Joshi C."/>
            <person name="Kangasjarvi J."/>
            <person name="Karlsson J."/>
            <person name="Kelleher C."/>
            <person name="Kirkpatrick R."/>
            <person name="Kirst M."/>
            <person name="Kohler A."/>
            <person name="Kalluri U."/>
            <person name="Larimer F."/>
            <person name="Leebens-Mack J."/>
            <person name="Leple J.C."/>
            <person name="Locascio P."/>
            <person name="Lou Y."/>
            <person name="Lucas S."/>
            <person name="Martin F."/>
            <person name="Montanini B."/>
            <person name="Napoli C."/>
            <person name="Nelson D.R."/>
            <person name="Nelson C."/>
            <person name="Nieminen K."/>
            <person name="Nilsson O."/>
            <person name="Pereda V."/>
            <person name="Peter G."/>
            <person name="Philippe R."/>
            <person name="Pilate G."/>
            <person name="Poliakov A."/>
            <person name="Razumovskaya J."/>
            <person name="Richardson P."/>
            <person name="Rinaldi C."/>
            <person name="Ritland K."/>
            <person name="Rouze P."/>
            <person name="Ryaboy D."/>
            <person name="Schmutz J."/>
            <person name="Schrader J."/>
            <person name="Segerman B."/>
            <person name="Shin H."/>
            <person name="Siddiqui A."/>
            <person name="Sterky F."/>
            <person name="Terry A."/>
            <person name="Tsai C.J."/>
            <person name="Uberbacher E."/>
            <person name="Unneberg P."/>
            <person name="Vahala J."/>
            <person name="Wall K."/>
            <person name="Wessler S."/>
            <person name="Yang G."/>
            <person name="Yin T."/>
            <person name="Douglas C."/>
            <person name="Marra M."/>
            <person name="Sandberg G."/>
            <person name="Van de Peer Y."/>
            <person name="Rokhsar D."/>
        </authorList>
    </citation>
    <scope>NUCLEOTIDE SEQUENCE [LARGE SCALE GENOMIC DNA]</scope>
    <source>
        <strain evidence="6">cv. Nisqually</strain>
    </source>
</reference>
<dbReference type="Pfam" id="PF17780">
    <property type="entry name" value="OCRE"/>
    <property type="match status" value="1"/>
</dbReference>
<dbReference type="HOGENOM" id="CLU_1100045_0_0_1"/>
<dbReference type="InterPro" id="IPR012677">
    <property type="entry name" value="Nucleotide-bd_a/b_plait_sf"/>
</dbReference>
<keyword evidence="3" id="KW-0694">RNA-binding</keyword>
<dbReference type="GO" id="GO:0003723">
    <property type="term" value="F:RNA binding"/>
    <property type="evidence" value="ECO:0007669"/>
    <property type="project" value="UniProtKB-UniRule"/>
</dbReference>
<dbReference type="Pfam" id="PF00076">
    <property type="entry name" value="RRM_1"/>
    <property type="match status" value="1"/>
</dbReference>
<comment type="subcellular location">
    <subcellularLocation>
        <location evidence="1">Nucleus</location>
    </subcellularLocation>
</comment>
<dbReference type="eggNOG" id="KOG0154">
    <property type="taxonomic scope" value="Eukaryota"/>
</dbReference>
<dbReference type="SMART" id="SM00360">
    <property type="entry name" value="RRM"/>
    <property type="match status" value="1"/>
</dbReference>
<proteinExistence type="predicted"/>
<dbReference type="EMBL" id="CM009301">
    <property type="protein sequence ID" value="PNT10708.1"/>
    <property type="molecule type" value="Genomic_DNA"/>
</dbReference>
<dbReference type="InterPro" id="IPR035623">
    <property type="entry name" value="SUA-like_OCRE"/>
</dbReference>
<dbReference type="InterPro" id="IPR035979">
    <property type="entry name" value="RBD_domain_sf"/>
</dbReference>
<feature type="domain" description="RRM" evidence="4">
    <location>
        <begin position="66"/>
        <end position="149"/>
    </location>
</feature>
<name>B9NA53_POPTR</name>
<dbReference type="Gene3D" id="3.30.70.330">
    <property type="match status" value="1"/>
</dbReference>
<keyword evidence="2" id="KW-0539">Nucleus</keyword>
<dbReference type="InterPro" id="IPR041591">
    <property type="entry name" value="OCRE"/>
</dbReference>
<accession>B9NA53</accession>
<dbReference type="InterPro" id="IPR000504">
    <property type="entry name" value="RRM_dom"/>
</dbReference>
<dbReference type="PANTHER" id="PTHR13948">
    <property type="entry name" value="RNA-BINDING PROTEIN"/>
    <property type="match status" value="1"/>
</dbReference>
<organism evidence="5 6">
    <name type="scientific">Populus trichocarpa</name>
    <name type="common">Western balsam poplar</name>
    <name type="synonym">Populus balsamifera subsp. trichocarpa</name>
    <dbReference type="NCBI Taxonomy" id="3694"/>
    <lineage>
        <taxon>Eukaryota</taxon>
        <taxon>Viridiplantae</taxon>
        <taxon>Streptophyta</taxon>
        <taxon>Embryophyta</taxon>
        <taxon>Tracheophyta</taxon>
        <taxon>Spermatophyta</taxon>
        <taxon>Magnoliopsida</taxon>
        <taxon>eudicotyledons</taxon>
        <taxon>Gunneridae</taxon>
        <taxon>Pentapetalae</taxon>
        <taxon>rosids</taxon>
        <taxon>fabids</taxon>
        <taxon>Malpighiales</taxon>
        <taxon>Salicaceae</taxon>
        <taxon>Saliceae</taxon>
        <taxon>Populus</taxon>
    </lineage>
</organism>
<evidence type="ECO:0000256" key="1">
    <source>
        <dbReference type="ARBA" id="ARBA00004123"/>
    </source>
</evidence>
<dbReference type="SUPFAM" id="SSF90209">
    <property type="entry name" value="Ran binding protein zinc finger-like"/>
    <property type="match status" value="1"/>
</dbReference>
<evidence type="ECO:0000313" key="5">
    <source>
        <dbReference type="EMBL" id="PNT10708.1"/>
    </source>
</evidence>
<dbReference type="Gene3D" id="4.10.1060.10">
    <property type="entry name" value="Zinc finger, RanBP2-type"/>
    <property type="match status" value="1"/>
</dbReference>
<dbReference type="PANTHER" id="PTHR13948:SF3">
    <property type="entry name" value="FI21118P1"/>
    <property type="match status" value="1"/>
</dbReference>
<dbReference type="InParanoid" id="B9NA53"/>
<evidence type="ECO:0000256" key="3">
    <source>
        <dbReference type="PROSITE-ProRule" id="PRU00176"/>
    </source>
</evidence>
<dbReference type="InterPro" id="IPR036443">
    <property type="entry name" value="Znf_RanBP2_sf"/>
</dbReference>
<protein>
    <recommendedName>
        <fullName evidence="4">RRM domain-containing protein</fullName>
    </recommendedName>
</protein>